<dbReference type="PANTHER" id="PTHR34128:SF2">
    <property type="entry name" value="CYTOCHROME C-TYPE BIOGENESIS PROTEIN CCME HOMOLOG, MITOCHONDRIAL"/>
    <property type="match status" value="1"/>
</dbReference>
<dbReference type="GO" id="GO:0020037">
    <property type="term" value="F:heme binding"/>
    <property type="evidence" value="ECO:0007669"/>
    <property type="project" value="InterPro"/>
</dbReference>
<dbReference type="eggNOG" id="COG2332">
    <property type="taxonomic scope" value="Bacteria"/>
</dbReference>
<evidence type="ECO:0000256" key="1">
    <source>
        <dbReference type="ARBA" id="ARBA00004370"/>
    </source>
</evidence>
<dbReference type="Gene3D" id="2.40.50.140">
    <property type="entry name" value="Nucleic acid-binding proteins"/>
    <property type="match status" value="1"/>
</dbReference>
<organism evidence="13 14">
    <name type="scientific">Hyphomonas oceanitis SCH89</name>
    <dbReference type="NCBI Taxonomy" id="1280953"/>
    <lineage>
        <taxon>Bacteria</taxon>
        <taxon>Pseudomonadati</taxon>
        <taxon>Pseudomonadota</taxon>
        <taxon>Alphaproteobacteria</taxon>
        <taxon>Hyphomonadales</taxon>
        <taxon>Hyphomonadaceae</taxon>
        <taxon>Hyphomonas</taxon>
    </lineage>
</organism>
<reference evidence="13 14" key="1">
    <citation type="journal article" date="2014" name="Antonie Van Leeuwenhoek">
        <title>Hyphomonas beringensis sp. nov. and Hyphomonas chukchiensis sp. nov., isolated from surface seawater of the Bering Sea and Chukchi Sea.</title>
        <authorList>
            <person name="Li C."/>
            <person name="Lai Q."/>
            <person name="Li G."/>
            <person name="Dong C."/>
            <person name="Wang J."/>
            <person name="Liao Y."/>
            <person name="Shao Z."/>
        </authorList>
    </citation>
    <scope>NUCLEOTIDE SEQUENCE [LARGE SCALE GENOMIC DNA]</scope>
    <source>
        <strain evidence="13 14">SCH89</strain>
    </source>
</reference>
<dbReference type="InterPro" id="IPR036127">
    <property type="entry name" value="CcmE-like_sf"/>
</dbReference>
<gene>
    <name evidence="13" type="ORF">HOC_07957</name>
</gene>
<dbReference type="AlphaFoldDB" id="A0A059G8T2"/>
<evidence type="ECO:0000313" key="13">
    <source>
        <dbReference type="EMBL" id="KDA02863.1"/>
    </source>
</evidence>
<keyword evidence="4 10" id="KW-0479">Metal-binding</keyword>
<keyword evidence="9" id="KW-0472">Membrane</keyword>
<dbReference type="SUPFAM" id="SSF82093">
    <property type="entry name" value="Heme chaperone CcmE"/>
    <property type="match status" value="1"/>
</dbReference>
<dbReference type="Proteomes" id="UP000024942">
    <property type="component" value="Unassembled WGS sequence"/>
</dbReference>
<feature type="binding site" description="covalent" evidence="10">
    <location>
        <position position="118"/>
    </location>
    <ligand>
        <name>heme</name>
        <dbReference type="ChEBI" id="CHEBI:30413"/>
    </ligand>
</feature>
<protein>
    <submittedName>
        <fullName evidence="13">Cytochrome c-type biogenesis protein CcmE</fullName>
    </submittedName>
</protein>
<keyword evidence="6" id="KW-0735">Signal-anchor</keyword>
<keyword evidence="5" id="KW-0201">Cytochrome c-type biogenesis</keyword>
<evidence type="ECO:0000256" key="2">
    <source>
        <dbReference type="ARBA" id="ARBA00022617"/>
    </source>
</evidence>
<dbReference type="GO" id="GO:0017003">
    <property type="term" value="P:protein-heme linkage"/>
    <property type="evidence" value="ECO:0007669"/>
    <property type="project" value="InterPro"/>
</dbReference>
<keyword evidence="14" id="KW-1185">Reference proteome</keyword>
<dbReference type="PATRIC" id="fig|1280953.3.peg.1606"/>
<comment type="subcellular location">
    <subcellularLocation>
        <location evidence="1">Membrane</location>
    </subcellularLocation>
</comment>
<dbReference type="STRING" id="1280953.HOC_07957"/>
<evidence type="ECO:0000256" key="6">
    <source>
        <dbReference type="ARBA" id="ARBA00022968"/>
    </source>
</evidence>
<dbReference type="EMBL" id="ARYL01000010">
    <property type="protein sequence ID" value="KDA02863.1"/>
    <property type="molecule type" value="Genomic_DNA"/>
</dbReference>
<keyword evidence="3" id="KW-0812">Transmembrane</keyword>
<evidence type="ECO:0000256" key="9">
    <source>
        <dbReference type="ARBA" id="ARBA00023136"/>
    </source>
</evidence>
<dbReference type="GO" id="GO:0005886">
    <property type="term" value="C:plasma membrane"/>
    <property type="evidence" value="ECO:0007669"/>
    <property type="project" value="InterPro"/>
</dbReference>
<evidence type="ECO:0000256" key="7">
    <source>
        <dbReference type="ARBA" id="ARBA00022989"/>
    </source>
</evidence>
<proteinExistence type="predicted"/>
<dbReference type="Pfam" id="PF03100">
    <property type="entry name" value="CcmE"/>
    <property type="match status" value="1"/>
</dbReference>
<evidence type="ECO:0000256" key="3">
    <source>
        <dbReference type="ARBA" id="ARBA00022692"/>
    </source>
</evidence>
<evidence type="ECO:0000256" key="12">
    <source>
        <dbReference type="SAM" id="SignalP"/>
    </source>
</evidence>
<feature type="signal peptide" evidence="12">
    <location>
        <begin position="1"/>
        <end position="26"/>
    </location>
</feature>
<evidence type="ECO:0000313" key="14">
    <source>
        <dbReference type="Proteomes" id="UP000024942"/>
    </source>
</evidence>
<sequence length="139" mass="14716">MWTFGVAAALLLAAAALAFFALRQNANLFYTPEVLAEKGLPTPGKDVKVGGWVEPGSLTYPGDGSEMVFTIIDNSPDTITVSFTGIAPDLFREGQGVVAIGSFDASGKFTARQVLAKHDENYQPRELRPLGAGPDQNAS</sequence>
<feature type="region of interest" description="Disordered" evidence="11">
    <location>
        <begin position="120"/>
        <end position="139"/>
    </location>
</feature>
<keyword evidence="7" id="KW-1133">Transmembrane helix</keyword>
<evidence type="ECO:0000256" key="10">
    <source>
        <dbReference type="PIRSR" id="PIRSR604329-50"/>
    </source>
</evidence>
<evidence type="ECO:0000256" key="11">
    <source>
        <dbReference type="SAM" id="MobiDB-lite"/>
    </source>
</evidence>
<evidence type="ECO:0000256" key="4">
    <source>
        <dbReference type="ARBA" id="ARBA00022723"/>
    </source>
</evidence>
<feature type="binding site" description="axial binding residue" evidence="10">
    <location>
        <position position="122"/>
    </location>
    <ligand>
        <name>heme</name>
        <dbReference type="ChEBI" id="CHEBI:30413"/>
    </ligand>
    <ligandPart>
        <name>Fe</name>
        <dbReference type="ChEBI" id="CHEBI:18248"/>
    </ligandPart>
</feature>
<keyword evidence="8 10" id="KW-0408">Iron</keyword>
<evidence type="ECO:0000256" key="5">
    <source>
        <dbReference type="ARBA" id="ARBA00022748"/>
    </source>
</evidence>
<accession>A0A059G8T2</accession>
<feature type="chain" id="PRO_5001578075" evidence="12">
    <location>
        <begin position="27"/>
        <end position="139"/>
    </location>
</feature>
<name>A0A059G8T2_9PROT</name>
<keyword evidence="2 10" id="KW-0349">Heme</keyword>
<dbReference type="InterPro" id="IPR004329">
    <property type="entry name" value="CcmE"/>
</dbReference>
<comment type="caution">
    <text evidence="13">The sequence shown here is derived from an EMBL/GenBank/DDBJ whole genome shotgun (WGS) entry which is preliminary data.</text>
</comment>
<dbReference type="PANTHER" id="PTHR34128">
    <property type="entry name" value="CYTOCHROME C-TYPE BIOGENESIS PROTEIN CCME HOMOLOG, MITOCHONDRIAL"/>
    <property type="match status" value="1"/>
</dbReference>
<dbReference type="GO" id="GO:0017004">
    <property type="term" value="P:cytochrome complex assembly"/>
    <property type="evidence" value="ECO:0007669"/>
    <property type="project" value="UniProtKB-KW"/>
</dbReference>
<dbReference type="InterPro" id="IPR012340">
    <property type="entry name" value="NA-bd_OB-fold"/>
</dbReference>
<evidence type="ECO:0000256" key="8">
    <source>
        <dbReference type="ARBA" id="ARBA00023004"/>
    </source>
</evidence>
<keyword evidence="12" id="KW-0732">Signal</keyword>
<dbReference type="GO" id="GO:0046872">
    <property type="term" value="F:metal ion binding"/>
    <property type="evidence" value="ECO:0007669"/>
    <property type="project" value="UniProtKB-KW"/>
</dbReference>